<accession>A0A1Y2B5W9</accession>
<feature type="region of interest" description="Disordered" evidence="1">
    <location>
        <begin position="1"/>
        <end position="44"/>
    </location>
</feature>
<dbReference type="OrthoDB" id="10622792at2759"/>
<dbReference type="AlphaFoldDB" id="A0A1Y2B5W9"/>
<evidence type="ECO:0000256" key="1">
    <source>
        <dbReference type="SAM" id="MobiDB-lite"/>
    </source>
</evidence>
<dbReference type="Proteomes" id="UP000193986">
    <property type="component" value="Unassembled WGS sequence"/>
</dbReference>
<proteinExistence type="predicted"/>
<gene>
    <name evidence="2" type="ORF">BCR39DRAFT_559026</name>
</gene>
<comment type="caution">
    <text evidence="2">The sequence shown here is derived from an EMBL/GenBank/DDBJ whole genome shotgun (WGS) entry which is preliminary data.</text>
</comment>
<evidence type="ECO:0000313" key="3">
    <source>
        <dbReference type="Proteomes" id="UP000193986"/>
    </source>
</evidence>
<feature type="compositionally biased region" description="Polar residues" evidence="1">
    <location>
        <begin position="24"/>
        <end position="44"/>
    </location>
</feature>
<evidence type="ECO:0000313" key="2">
    <source>
        <dbReference type="EMBL" id="ORY29495.1"/>
    </source>
</evidence>
<keyword evidence="3" id="KW-1185">Reference proteome</keyword>
<protein>
    <submittedName>
        <fullName evidence="2">Uncharacterized protein</fullName>
    </submittedName>
</protein>
<sequence>MTNYEYDSPSPKTTTESAHGPESTHPTSAPMVNSNGVSKSLNPTNQRGVVLLSGARALSFRNHEGVAERKRRYSAEIYEFTKSMWEGFRSDIERRSSDASAVVHDRDGEMAAVPAIH</sequence>
<name>A0A1Y2B5W9_9TREE</name>
<organism evidence="2 3">
    <name type="scientific">Naematelia encephala</name>
    <dbReference type="NCBI Taxonomy" id="71784"/>
    <lineage>
        <taxon>Eukaryota</taxon>
        <taxon>Fungi</taxon>
        <taxon>Dikarya</taxon>
        <taxon>Basidiomycota</taxon>
        <taxon>Agaricomycotina</taxon>
        <taxon>Tremellomycetes</taxon>
        <taxon>Tremellales</taxon>
        <taxon>Naemateliaceae</taxon>
        <taxon>Naematelia</taxon>
    </lineage>
</organism>
<dbReference type="EMBL" id="MCFC01000025">
    <property type="protein sequence ID" value="ORY29495.1"/>
    <property type="molecule type" value="Genomic_DNA"/>
</dbReference>
<reference evidence="2 3" key="1">
    <citation type="submission" date="2016-07" db="EMBL/GenBank/DDBJ databases">
        <title>Pervasive Adenine N6-methylation of Active Genes in Fungi.</title>
        <authorList>
            <consortium name="DOE Joint Genome Institute"/>
            <person name="Mondo S.J."/>
            <person name="Dannebaum R.O."/>
            <person name="Kuo R.C."/>
            <person name="Labutti K."/>
            <person name="Haridas S."/>
            <person name="Kuo A."/>
            <person name="Salamov A."/>
            <person name="Ahrendt S.R."/>
            <person name="Lipzen A."/>
            <person name="Sullivan W."/>
            <person name="Andreopoulos W.B."/>
            <person name="Clum A."/>
            <person name="Lindquist E."/>
            <person name="Daum C."/>
            <person name="Ramamoorthy G.K."/>
            <person name="Gryganskyi A."/>
            <person name="Culley D."/>
            <person name="Magnuson J.K."/>
            <person name="James T.Y."/>
            <person name="O'Malley M.A."/>
            <person name="Stajich J.E."/>
            <person name="Spatafora J.W."/>
            <person name="Visel A."/>
            <person name="Grigoriev I.V."/>
        </authorList>
    </citation>
    <scope>NUCLEOTIDE SEQUENCE [LARGE SCALE GENOMIC DNA]</scope>
    <source>
        <strain evidence="2 3">68-887.2</strain>
    </source>
</reference>
<dbReference type="InParanoid" id="A0A1Y2B5W9"/>
<feature type="compositionally biased region" description="Polar residues" evidence="1">
    <location>
        <begin position="1"/>
        <end position="17"/>
    </location>
</feature>